<dbReference type="EMBL" id="LVVT01000001">
    <property type="protein sequence ID" value="TQS84842.1"/>
    <property type="molecule type" value="Genomic_DNA"/>
</dbReference>
<proteinExistence type="predicted"/>
<protein>
    <recommendedName>
        <fullName evidence="1">Nitrogenase/oxidoreductase component 1 domain-containing protein</fullName>
    </recommendedName>
</protein>
<dbReference type="Proteomes" id="UP000752814">
    <property type="component" value="Unassembled WGS sequence"/>
</dbReference>
<evidence type="ECO:0000313" key="3">
    <source>
        <dbReference type="Proteomes" id="UP000752814"/>
    </source>
</evidence>
<reference evidence="2" key="1">
    <citation type="submission" date="2016-03" db="EMBL/GenBank/DDBJ databases">
        <authorList>
            <person name="Borrel G."/>
            <person name="Mccann A."/>
            <person name="O'Toole P.W."/>
        </authorList>
    </citation>
    <scope>NUCLEOTIDE SEQUENCE</scope>
    <source>
        <strain evidence="2">183</strain>
    </source>
</reference>
<dbReference type="PANTHER" id="PTHR42956:SF1">
    <property type="entry name" value="NITROGENASE IRON-MOLYBDENUM COFACTOR BIOSYNTHESIS PROTEIN NIFE"/>
    <property type="match status" value="1"/>
</dbReference>
<dbReference type="RefSeq" id="WP_020448591.1">
    <property type="nucleotide sequence ID" value="NZ_CAYAYE010000015.1"/>
</dbReference>
<dbReference type="GO" id="GO:0016491">
    <property type="term" value="F:oxidoreductase activity"/>
    <property type="evidence" value="ECO:0007669"/>
    <property type="project" value="InterPro"/>
</dbReference>
<feature type="domain" description="Nitrogenase/oxidoreductase component 1" evidence="1">
    <location>
        <begin position="12"/>
        <end position="413"/>
    </location>
</feature>
<dbReference type="SUPFAM" id="SSF53807">
    <property type="entry name" value="Helical backbone' metal receptor"/>
    <property type="match status" value="1"/>
</dbReference>
<gene>
    <name evidence="2" type="ORF">A3207_02115</name>
</gene>
<comment type="caution">
    <text evidence="2">The sequence shown here is derived from an EMBL/GenBank/DDBJ whole genome shotgun (WGS) entry which is preliminary data.</text>
</comment>
<dbReference type="InterPro" id="IPR049939">
    <property type="entry name" value="NifE-like"/>
</dbReference>
<dbReference type="PANTHER" id="PTHR42956">
    <property type="entry name" value="NITROGENASE IRON-MOLYBDENUM COFACTOR BIOSYNTHESIS PROTEIN NIFE"/>
    <property type="match status" value="1"/>
</dbReference>
<dbReference type="AlphaFoldDB" id="A0A8J8TEK6"/>
<dbReference type="OMA" id="CKFYHSA"/>
<dbReference type="GeneID" id="41323121"/>
<organism evidence="2 3">
    <name type="scientific">Candidatus Methanomassiliicoccus intestinalis</name>
    <dbReference type="NCBI Taxonomy" id="1406512"/>
    <lineage>
        <taxon>Archaea</taxon>
        <taxon>Methanobacteriati</taxon>
        <taxon>Thermoplasmatota</taxon>
        <taxon>Thermoplasmata</taxon>
        <taxon>Methanomassiliicoccales</taxon>
        <taxon>Methanomassiliicoccaceae</taxon>
        <taxon>Methanomassiliicoccus</taxon>
    </lineage>
</organism>
<accession>A0A8J8TEK6</accession>
<evidence type="ECO:0000259" key="1">
    <source>
        <dbReference type="Pfam" id="PF00148"/>
    </source>
</evidence>
<sequence length="415" mass="45546">MEINYDEPEGLMGILLAFEGVKDAETILNGPTGCKFHPSSVSESVYRRKGSFNPMVFSGEFHFCQPRIPCTYLGGYDYITGSKDRLNRLFEEISSSNPRLIGIVNSPGASLIGESLNVSETSIPVVKIETPAYSRSMGEGFQEGLMSILEKIKPSGTKRKGCINLLGISVWHLNWEDSINDLSALLNLCGIEVISSAGAGWSVDDILSSGEAELNVIIHDEFGSKVGNWYKENCNIPFISPEVPIGFDALESWLKEICSILGKDAAPALEVIRSKRKKVYRELLAMDERKALPKGRTFSIAADGSLAFPILRFLYEYLGMVPVAVNVEDQEWNRVIGEYLSNKGLTASENVSNTVADIFIGDGNTLSSLLFRDIVRSGIVVESPGIRQIEIRDEPVLGLNGTLRLLDGVLNSLIR</sequence>
<dbReference type="Gene3D" id="3.40.50.1980">
    <property type="entry name" value="Nitrogenase molybdenum iron protein domain"/>
    <property type="match status" value="2"/>
</dbReference>
<evidence type="ECO:0000313" key="2">
    <source>
        <dbReference type="EMBL" id="TQS84842.1"/>
    </source>
</evidence>
<name>A0A8J8TEK6_9ARCH</name>
<dbReference type="InterPro" id="IPR000510">
    <property type="entry name" value="Nase/OxRdtase_comp1"/>
</dbReference>
<dbReference type="Pfam" id="PF00148">
    <property type="entry name" value="Oxidored_nitro"/>
    <property type="match status" value="1"/>
</dbReference>